<accession>A0A8C5E6B0</accession>
<evidence type="ECO:0000259" key="11">
    <source>
        <dbReference type="PROSITE" id="PS50071"/>
    </source>
</evidence>
<feature type="domain" description="Homeobox" evidence="11">
    <location>
        <begin position="107"/>
        <end position="167"/>
    </location>
</feature>
<feature type="DNA-binding region" description="Homeobox" evidence="8">
    <location>
        <begin position="109"/>
        <end position="168"/>
    </location>
</feature>
<evidence type="ECO:0000256" key="4">
    <source>
        <dbReference type="ARBA" id="ARBA00023125"/>
    </source>
</evidence>
<dbReference type="Ensembl" id="ENSGWIT00000018903.1">
    <property type="protein sequence ID" value="ENSGWIP00000017125.1"/>
    <property type="gene ID" value="ENSGWIG00000009546.1"/>
</dbReference>
<evidence type="ECO:0000256" key="5">
    <source>
        <dbReference type="ARBA" id="ARBA00023155"/>
    </source>
</evidence>
<evidence type="ECO:0000313" key="12">
    <source>
        <dbReference type="Ensembl" id="ENSGWIP00000017125.1"/>
    </source>
</evidence>
<comment type="subcellular location">
    <subcellularLocation>
        <location evidence="1 8 9">Nucleus</location>
    </subcellularLocation>
</comment>
<dbReference type="Gene3D" id="1.10.10.60">
    <property type="entry name" value="Homeodomain-like"/>
    <property type="match status" value="1"/>
</dbReference>
<dbReference type="PROSITE" id="PS50071">
    <property type="entry name" value="HOMEOBOX_2"/>
    <property type="match status" value="1"/>
</dbReference>
<evidence type="ECO:0000256" key="10">
    <source>
        <dbReference type="SAM" id="MobiDB-lite"/>
    </source>
</evidence>
<dbReference type="InterPro" id="IPR001356">
    <property type="entry name" value="HD"/>
</dbReference>
<evidence type="ECO:0000256" key="3">
    <source>
        <dbReference type="ARBA" id="ARBA00023015"/>
    </source>
</evidence>
<keyword evidence="7 8" id="KW-0539">Nucleus</keyword>
<proteinExistence type="predicted"/>
<dbReference type="PROSITE" id="PS00027">
    <property type="entry name" value="HOMEOBOX_1"/>
    <property type="match status" value="1"/>
</dbReference>
<dbReference type="SMART" id="SM00389">
    <property type="entry name" value="HOX"/>
    <property type="match status" value="1"/>
</dbReference>
<dbReference type="SUPFAM" id="SSF46689">
    <property type="entry name" value="Homeodomain-like"/>
    <property type="match status" value="1"/>
</dbReference>
<feature type="compositionally biased region" description="Basic and acidic residues" evidence="10">
    <location>
        <begin position="92"/>
        <end position="108"/>
    </location>
</feature>
<reference evidence="12" key="2">
    <citation type="submission" date="2025-08" db="UniProtKB">
        <authorList>
            <consortium name="Ensembl"/>
        </authorList>
    </citation>
    <scope>IDENTIFICATION</scope>
</reference>
<dbReference type="InterPro" id="IPR050848">
    <property type="entry name" value="Homeobox_TF"/>
</dbReference>
<dbReference type="GO" id="GO:0005634">
    <property type="term" value="C:nucleus"/>
    <property type="evidence" value="ECO:0007669"/>
    <property type="project" value="UniProtKB-SubCell"/>
</dbReference>
<keyword evidence="13" id="KW-1185">Reference proteome</keyword>
<keyword evidence="4 8" id="KW-0238">DNA-binding</keyword>
<evidence type="ECO:0000256" key="8">
    <source>
        <dbReference type="PROSITE-ProRule" id="PRU00108"/>
    </source>
</evidence>
<dbReference type="InterPro" id="IPR009057">
    <property type="entry name" value="Homeodomain-like_sf"/>
</dbReference>
<gene>
    <name evidence="12" type="primary">LOC114476981</name>
</gene>
<organism evidence="12 13">
    <name type="scientific">Gouania willdenowi</name>
    <name type="common">Blunt-snouted clingfish</name>
    <name type="synonym">Lepadogaster willdenowi</name>
    <dbReference type="NCBI Taxonomy" id="441366"/>
    <lineage>
        <taxon>Eukaryota</taxon>
        <taxon>Metazoa</taxon>
        <taxon>Chordata</taxon>
        <taxon>Craniata</taxon>
        <taxon>Vertebrata</taxon>
        <taxon>Euteleostomi</taxon>
        <taxon>Actinopterygii</taxon>
        <taxon>Neopterygii</taxon>
        <taxon>Teleostei</taxon>
        <taxon>Neoteleostei</taxon>
        <taxon>Acanthomorphata</taxon>
        <taxon>Ovalentaria</taxon>
        <taxon>Blenniimorphae</taxon>
        <taxon>Blenniiformes</taxon>
        <taxon>Gobiesocoidei</taxon>
        <taxon>Gobiesocidae</taxon>
        <taxon>Gobiesocinae</taxon>
        <taxon>Gouania</taxon>
    </lineage>
</organism>
<dbReference type="GO" id="GO:0003677">
    <property type="term" value="F:DNA binding"/>
    <property type="evidence" value="ECO:0007669"/>
    <property type="project" value="UniProtKB-UniRule"/>
</dbReference>
<dbReference type="PANTHER" id="PTHR24333:SF8">
    <property type="entry name" value="HOMEOBOX PROTEIN CEH-62"/>
    <property type="match status" value="1"/>
</dbReference>
<dbReference type="AlphaFoldDB" id="A0A8C5E6B0"/>
<reference evidence="12" key="3">
    <citation type="submission" date="2025-09" db="UniProtKB">
        <authorList>
            <consortium name="Ensembl"/>
        </authorList>
    </citation>
    <scope>IDENTIFICATION</scope>
</reference>
<dbReference type="Proteomes" id="UP000694680">
    <property type="component" value="Chromosome 15"/>
</dbReference>
<dbReference type="InterPro" id="IPR017970">
    <property type="entry name" value="Homeobox_CS"/>
</dbReference>
<dbReference type="InterPro" id="IPR020479">
    <property type="entry name" value="HD_metazoa"/>
</dbReference>
<dbReference type="GO" id="GO:0000981">
    <property type="term" value="F:DNA-binding transcription factor activity, RNA polymerase II-specific"/>
    <property type="evidence" value="ECO:0007669"/>
    <property type="project" value="InterPro"/>
</dbReference>
<name>A0A8C5E6B0_GOUWI</name>
<evidence type="ECO:0000256" key="9">
    <source>
        <dbReference type="RuleBase" id="RU000682"/>
    </source>
</evidence>
<keyword evidence="6" id="KW-0804">Transcription</keyword>
<feature type="region of interest" description="Disordered" evidence="10">
    <location>
        <begin position="84"/>
        <end position="108"/>
    </location>
</feature>
<dbReference type="PRINTS" id="PR00024">
    <property type="entry name" value="HOMEOBOX"/>
</dbReference>
<dbReference type="PANTHER" id="PTHR24333">
    <property type="entry name" value="HOMEO BOX HB9 LIKE A-RELATED"/>
    <property type="match status" value="1"/>
</dbReference>
<protein>
    <submittedName>
        <fullName evidence="12">Homeobox protein vent1-like</fullName>
    </submittedName>
</protein>
<keyword evidence="5 8" id="KW-0371">Homeobox</keyword>
<evidence type="ECO:0000313" key="13">
    <source>
        <dbReference type="Proteomes" id="UP000694680"/>
    </source>
</evidence>
<evidence type="ECO:0000256" key="6">
    <source>
        <dbReference type="ARBA" id="ARBA00023163"/>
    </source>
</evidence>
<sequence length="233" mass="27191">MGRNFTVDWLAQSHYPTTSTEERGADSQAWTHRPHIPCMVQPRPPTLGNGHLQLKHVKKHREVKGEQRSGGSYLAYFVPLPDSQSSGYSSGEDSKTTRLIHTDDKDETQRRVRTKFTAEQISSLENIFDKHKYLDVVERVKMAEKLELSETQVRTWFQNRRMKLKRVMQDRIANTFPHGKFQRLLPVHYHGVNAPHIHHPYYQSVPVPQMALQPHITQHYVTHYPPQYYGCVL</sequence>
<dbReference type="Pfam" id="PF00046">
    <property type="entry name" value="Homeodomain"/>
    <property type="match status" value="1"/>
</dbReference>
<evidence type="ECO:0000256" key="7">
    <source>
        <dbReference type="ARBA" id="ARBA00023242"/>
    </source>
</evidence>
<evidence type="ECO:0000256" key="1">
    <source>
        <dbReference type="ARBA" id="ARBA00004123"/>
    </source>
</evidence>
<dbReference type="CDD" id="cd00086">
    <property type="entry name" value="homeodomain"/>
    <property type="match status" value="1"/>
</dbReference>
<evidence type="ECO:0000256" key="2">
    <source>
        <dbReference type="ARBA" id="ARBA00022473"/>
    </source>
</evidence>
<reference evidence="12" key="1">
    <citation type="submission" date="2020-06" db="EMBL/GenBank/DDBJ databases">
        <authorList>
            <consortium name="Wellcome Sanger Institute Data Sharing"/>
        </authorList>
    </citation>
    <scope>NUCLEOTIDE SEQUENCE [LARGE SCALE GENOMIC DNA]</scope>
</reference>
<keyword evidence="3" id="KW-0805">Transcription regulation</keyword>
<keyword evidence="2" id="KW-0217">Developmental protein</keyword>